<dbReference type="Pfam" id="PF03140">
    <property type="entry name" value="DUF247"/>
    <property type="match status" value="1"/>
</dbReference>
<organism evidence="2 3">
    <name type="scientific">Panicum miliaceum</name>
    <name type="common">Proso millet</name>
    <name type="synonym">Broomcorn millet</name>
    <dbReference type="NCBI Taxonomy" id="4540"/>
    <lineage>
        <taxon>Eukaryota</taxon>
        <taxon>Viridiplantae</taxon>
        <taxon>Streptophyta</taxon>
        <taxon>Embryophyta</taxon>
        <taxon>Tracheophyta</taxon>
        <taxon>Spermatophyta</taxon>
        <taxon>Magnoliopsida</taxon>
        <taxon>Liliopsida</taxon>
        <taxon>Poales</taxon>
        <taxon>Poaceae</taxon>
        <taxon>PACMAD clade</taxon>
        <taxon>Panicoideae</taxon>
        <taxon>Panicodae</taxon>
        <taxon>Paniceae</taxon>
        <taxon>Panicinae</taxon>
        <taxon>Panicum</taxon>
        <taxon>Panicum sect. Panicum</taxon>
    </lineage>
</organism>
<feature type="compositionally biased region" description="Polar residues" evidence="1">
    <location>
        <begin position="108"/>
        <end position="117"/>
    </location>
</feature>
<feature type="region of interest" description="Disordered" evidence="1">
    <location>
        <begin position="97"/>
        <end position="127"/>
    </location>
</feature>
<evidence type="ECO:0000256" key="1">
    <source>
        <dbReference type="SAM" id="MobiDB-lite"/>
    </source>
</evidence>
<gene>
    <name evidence="2" type="ORF">C2845_PM16G21910</name>
</gene>
<evidence type="ECO:0000313" key="2">
    <source>
        <dbReference type="EMBL" id="RLM65027.1"/>
    </source>
</evidence>
<dbReference type="Proteomes" id="UP000275267">
    <property type="component" value="Unassembled WGS sequence"/>
</dbReference>
<accession>A0A3L6PTU5</accession>
<protein>
    <submittedName>
        <fullName evidence="2">Uncharacterized protein</fullName>
    </submittedName>
</protein>
<sequence>MKWGYVDEILRLNCEKGLVHCLTALQELSRQARNCYPEDIKISSEEFIQMLLLDGCFILGALGGTQELFTQTMPMADDGTPHEIILEDAGSTGRECFEHGRTVGPSIEESSTSQQSKQADEGTELEQ</sequence>
<dbReference type="EMBL" id="PQIB02000015">
    <property type="protein sequence ID" value="RLM65027.1"/>
    <property type="molecule type" value="Genomic_DNA"/>
</dbReference>
<dbReference type="InterPro" id="IPR004158">
    <property type="entry name" value="DUF247_pln"/>
</dbReference>
<reference evidence="3" key="1">
    <citation type="journal article" date="2019" name="Nat. Commun.">
        <title>The genome of broomcorn millet.</title>
        <authorList>
            <person name="Zou C."/>
            <person name="Miki D."/>
            <person name="Li D."/>
            <person name="Tang Q."/>
            <person name="Xiao L."/>
            <person name="Rajput S."/>
            <person name="Deng P."/>
            <person name="Jia W."/>
            <person name="Huang R."/>
            <person name="Zhang M."/>
            <person name="Sun Y."/>
            <person name="Hu J."/>
            <person name="Fu X."/>
            <person name="Schnable P.S."/>
            <person name="Li F."/>
            <person name="Zhang H."/>
            <person name="Feng B."/>
            <person name="Zhu X."/>
            <person name="Liu R."/>
            <person name="Schnable J.C."/>
            <person name="Zhu J.-K."/>
            <person name="Zhang H."/>
        </authorList>
    </citation>
    <scope>NUCLEOTIDE SEQUENCE [LARGE SCALE GENOMIC DNA]</scope>
</reference>
<comment type="caution">
    <text evidence="2">The sequence shown here is derived from an EMBL/GenBank/DDBJ whole genome shotgun (WGS) entry which is preliminary data.</text>
</comment>
<dbReference type="OrthoDB" id="672127at2759"/>
<evidence type="ECO:0000313" key="3">
    <source>
        <dbReference type="Proteomes" id="UP000275267"/>
    </source>
</evidence>
<keyword evidence="3" id="KW-1185">Reference proteome</keyword>
<dbReference type="PANTHER" id="PTHR31170">
    <property type="entry name" value="BNAC04G53230D PROTEIN"/>
    <property type="match status" value="1"/>
</dbReference>
<dbReference type="STRING" id="4540.A0A3L6PTU5"/>
<name>A0A3L6PTU5_PANMI</name>
<dbReference type="AlphaFoldDB" id="A0A3L6PTU5"/>
<proteinExistence type="predicted"/>